<gene>
    <name evidence="2" type="ORF">AWC12_00675</name>
</gene>
<dbReference type="EMBL" id="LQPC01000056">
    <property type="protein sequence ID" value="ORV82940.1"/>
    <property type="molecule type" value="Genomic_DNA"/>
</dbReference>
<proteinExistence type="predicted"/>
<accession>A0A1X1W8U6</accession>
<dbReference type="PANTHER" id="PTHR34071:SF2">
    <property type="entry name" value="FLAVIN-NUCLEOTIDE-BINDING PROTEIN"/>
    <property type="match status" value="1"/>
</dbReference>
<organism evidence="2 3">
    <name type="scientific">Mycolicibacterium iranicum</name>
    <name type="common">Mycobacterium iranicum</name>
    <dbReference type="NCBI Taxonomy" id="912594"/>
    <lineage>
        <taxon>Bacteria</taxon>
        <taxon>Bacillati</taxon>
        <taxon>Actinomycetota</taxon>
        <taxon>Actinomycetes</taxon>
        <taxon>Mycobacteriales</taxon>
        <taxon>Mycobacteriaceae</taxon>
        <taxon>Mycolicibacterium</taxon>
    </lineage>
</organism>
<protein>
    <submittedName>
        <fullName evidence="2">Flavin-nucleotide-binding protein</fullName>
    </submittedName>
</protein>
<dbReference type="AlphaFoldDB" id="A0A1X1W8U6"/>
<dbReference type="Gene3D" id="2.30.110.10">
    <property type="entry name" value="Electron Transport, Fmn-binding Protein, Chain A"/>
    <property type="match status" value="1"/>
</dbReference>
<evidence type="ECO:0000313" key="2">
    <source>
        <dbReference type="EMBL" id="ORV82940.1"/>
    </source>
</evidence>
<name>A0A1X1W8U6_MYCIR</name>
<feature type="compositionally biased region" description="Polar residues" evidence="1">
    <location>
        <begin position="1"/>
        <end position="16"/>
    </location>
</feature>
<dbReference type="Proteomes" id="UP000193622">
    <property type="component" value="Unassembled WGS sequence"/>
</dbReference>
<comment type="caution">
    <text evidence="2">The sequence shown here is derived from an EMBL/GenBank/DDBJ whole genome shotgun (WGS) entry which is preliminary data.</text>
</comment>
<dbReference type="Pfam" id="PF12900">
    <property type="entry name" value="Pyridox_ox_2"/>
    <property type="match status" value="1"/>
</dbReference>
<evidence type="ECO:0000313" key="3">
    <source>
        <dbReference type="Proteomes" id="UP000193622"/>
    </source>
</evidence>
<feature type="region of interest" description="Disordered" evidence="1">
    <location>
        <begin position="1"/>
        <end position="22"/>
    </location>
</feature>
<dbReference type="InterPro" id="IPR012349">
    <property type="entry name" value="Split_barrel_FMN-bd"/>
</dbReference>
<evidence type="ECO:0000256" key="1">
    <source>
        <dbReference type="SAM" id="MobiDB-lite"/>
    </source>
</evidence>
<sequence>MTSTVEPTPEQPQTRVTRLREKQRVDRKSLDKLLDSTPLATVALIRDSYPAAFPIGFARLGDDLVIHGSTGSPWLRALSDGAPAAVSVTTLDGVVVARSGFESSFHYRSAAIYGRFDQIAEHEKLAVLNALTDTFIPGRVAELRTSSRRELAATLALRLPITSDNWSLKVSDGWPEDPEEDVAAGAWAGVVPLTVHYGTPRRAPDCDPSIPEPASVRSMTEAPKLRNSPPGPALDRGSRRD</sequence>
<reference evidence="2 3" key="1">
    <citation type="submission" date="2016-01" db="EMBL/GenBank/DDBJ databases">
        <title>The new phylogeny of the genus Mycobacterium.</title>
        <authorList>
            <person name="Tarcisio F."/>
            <person name="Conor M."/>
            <person name="Antonella G."/>
            <person name="Elisabetta G."/>
            <person name="Giulia F.S."/>
            <person name="Sara T."/>
            <person name="Anna F."/>
            <person name="Clotilde B."/>
            <person name="Roberto B."/>
            <person name="Veronica D.S."/>
            <person name="Fabio R."/>
            <person name="Monica P."/>
            <person name="Olivier J."/>
            <person name="Enrico T."/>
            <person name="Nicola S."/>
        </authorList>
    </citation>
    <scope>NUCLEOTIDE SEQUENCE [LARGE SCALE GENOMIC DNA]</scope>
    <source>
        <strain evidence="2 3">DSM 45541</strain>
    </source>
</reference>
<dbReference type="SUPFAM" id="SSF50475">
    <property type="entry name" value="FMN-binding split barrel"/>
    <property type="match status" value="1"/>
</dbReference>
<feature type="region of interest" description="Disordered" evidence="1">
    <location>
        <begin position="200"/>
        <end position="241"/>
    </location>
</feature>
<dbReference type="RefSeq" id="WP_085178085.1">
    <property type="nucleotide sequence ID" value="NZ_LQPC01000056.1"/>
</dbReference>
<dbReference type="InterPro" id="IPR024747">
    <property type="entry name" value="Pyridox_Oxase-rel"/>
</dbReference>
<dbReference type="PANTHER" id="PTHR34071">
    <property type="entry name" value="5-NITROIMIDAZOLE ANTIBIOTICS RESISTANCE PROTEIN, NIMA-FAMILY-RELATED PROTEIN-RELATED"/>
    <property type="match status" value="1"/>
</dbReference>